<accession>A0AAW2U8M8</accession>
<organism evidence="2">
    <name type="scientific">Sesamum radiatum</name>
    <name type="common">Black benniseed</name>
    <dbReference type="NCBI Taxonomy" id="300843"/>
    <lineage>
        <taxon>Eukaryota</taxon>
        <taxon>Viridiplantae</taxon>
        <taxon>Streptophyta</taxon>
        <taxon>Embryophyta</taxon>
        <taxon>Tracheophyta</taxon>
        <taxon>Spermatophyta</taxon>
        <taxon>Magnoliopsida</taxon>
        <taxon>eudicotyledons</taxon>
        <taxon>Gunneridae</taxon>
        <taxon>Pentapetalae</taxon>
        <taxon>asterids</taxon>
        <taxon>lamiids</taxon>
        <taxon>Lamiales</taxon>
        <taxon>Pedaliaceae</taxon>
        <taxon>Sesamum</taxon>
    </lineage>
</organism>
<evidence type="ECO:0000313" key="2">
    <source>
        <dbReference type="EMBL" id="KAL0413590.1"/>
    </source>
</evidence>
<comment type="caution">
    <text evidence="2">The sequence shown here is derived from an EMBL/GenBank/DDBJ whole genome shotgun (WGS) entry which is preliminary data.</text>
</comment>
<feature type="region of interest" description="Disordered" evidence="1">
    <location>
        <begin position="1"/>
        <end position="21"/>
    </location>
</feature>
<feature type="compositionally biased region" description="Polar residues" evidence="1">
    <location>
        <begin position="12"/>
        <end position="21"/>
    </location>
</feature>
<reference evidence="2" key="2">
    <citation type="journal article" date="2024" name="Plant">
        <title>Genomic evolution and insights into agronomic trait innovations of Sesamum species.</title>
        <authorList>
            <person name="Miao H."/>
            <person name="Wang L."/>
            <person name="Qu L."/>
            <person name="Liu H."/>
            <person name="Sun Y."/>
            <person name="Le M."/>
            <person name="Wang Q."/>
            <person name="Wei S."/>
            <person name="Zheng Y."/>
            <person name="Lin W."/>
            <person name="Duan Y."/>
            <person name="Cao H."/>
            <person name="Xiong S."/>
            <person name="Wang X."/>
            <person name="Wei L."/>
            <person name="Li C."/>
            <person name="Ma Q."/>
            <person name="Ju M."/>
            <person name="Zhao R."/>
            <person name="Li G."/>
            <person name="Mu C."/>
            <person name="Tian Q."/>
            <person name="Mei H."/>
            <person name="Zhang T."/>
            <person name="Gao T."/>
            <person name="Zhang H."/>
        </authorList>
    </citation>
    <scope>NUCLEOTIDE SEQUENCE</scope>
    <source>
        <strain evidence="2">G02</strain>
    </source>
</reference>
<proteinExistence type="predicted"/>
<protein>
    <submittedName>
        <fullName evidence="2">Uncharacterized protein</fullName>
    </submittedName>
</protein>
<dbReference type="AlphaFoldDB" id="A0AAW2U8M8"/>
<sequence length="166" mass="18969">MPRMSNHKSHLQENQSKNQQDSIVGLPIEGNMAGDNYYNLDQNNETFNMGQFEQAFCMDELFMEGVQTVTPASSFQNDIAEEVFEFPNMDVVVHDFSGLIEELGMDYNTSFESVFLDQDHQVQVPSTEEWSFEVRKARSAEEEIEGQGKKNIDSNACLVSQFESWS</sequence>
<name>A0AAW2U8M8_SESRA</name>
<gene>
    <name evidence="2" type="ORF">Sradi_1560700</name>
</gene>
<reference evidence="2" key="1">
    <citation type="submission" date="2020-06" db="EMBL/GenBank/DDBJ databases">
        <authorList>
            <person name="Li T."/>
            <person name="Hu X."/>
            <person name="Zhang T."/>
            <person name="Song X."/>
            <person name="Zhang H."/>
            <person name="Dai N."/>
            <person name="Sheng W."/>
            <person name="Hou X."/>
            <person name="Wei L."/>
        </authorList>
    </citation>
    <scope>NUCLEOTIDE SEQUENCE</scope>
    <source>
        <strain evidence="2">G02</strain>
        <tissue evidence="2">Leaf</tissue>
    </source>
</reference>
<dbReference type="EMBL" id="JACGWJ010000006">
    <property type="protein sequence ID" value="KAL0413590.1"/>
    <property type="molecule type" value="Genomic_DNA"/>
</dbReference>
<evidence type="ECO:0000256" key="1">
    <source>
        <dbReference type="SAM" id="MobiDB-lite"/>
    </source>
</evidence>